<reference evidence="2 3" key="1">
    <citation type="submission" date="2018-08" db="EMBL/GenBank/DDBJ databases">
        <authorList>
            <person name="Laetsch R D."/>
            <person name="Stevens L."/>
            <person name="Kumar S."/>
            <person name="Blaxter L. M."/>
        </authorList>
    </citation>
    <scope>NUCLEOTIDE SEQUENCE [LARGE SCALE GENOMIC DNA]</scope>
</reference>
<evidence type="ECO:0000256" key="1">
    <source>
        <dbReference type="SAM" id="SignalP"/>
    </source>
</evidence>
<keyword evidence="3" id="KW-1185">Reference proteome</keyword>
<evidence type="ECO:0000313" key="2">
    <source>
        <dbReference type="EMBL" id="VDK76014.1"/>
    </source>
</evidence>
<proteinExistence type="predicted"/>
<name>A0A3P6UCN0_LITSI</name>
<feature type="signal peptide" evidence="1">
    <location>
        <begin position="1"/>
        <end position="15"/>
    </location>
</feature>
<dbReference type="EMBL" id="UYRX01000162">
    <property type="protein sequence ID" value="VDK76014.1"/>
    <property type="molecule type" value="Genomic_DNA"/>
</dbReference>
<gene>
    <name evidence="2" type="ORF">NLS_LOCUS3145</name>
</gene>
<evidence type="ECO:0008006" key="4">
    <source>
        <dbReference type="Google" id="ProtNLM"/>
    </source>
</evidence>
<accession>A0A3P6UCN0</accession>
<dbReference type="Proteomes" id="UP000277928">
    <property type="component" value="Unassembled WGS sequence"/>
</dbReference>
<protein>
    <recommendedName>
        <fullName evidence="4">Secreted protein</fullName>
    </recommendedName>
</protein>
<keyword evidence="1" id="KW-0732">Signal</keyword>
<feature type="chain" id="PRO_5018019809" description="Secreted protein" evidence="1">
    <location>
        <begin position="16"/>
        <end position="106"/>
    </location>
</feature>
<sequence length="106" mass="12393">MSRAFLSLKTLLVNAHILYFSKLISVQTALSCANCQYRLYVINYYVEALKQRKQYSSPSARFFICNLQFVNIVQQSDTATAYYPIFSTTMFSRIQQISRVLHKFKL</sequence>
<evidence type="ECO:0000313" key="3">
    <source>
        <dbReference type="Proteomes" id="UP000277928"/>
    </source>
</evidence>
<organism evidence="2 3">
    <name type="scientific">Litomosoides sigmodontis</name>
    <name type="common">Filarial nematode worm</name>
    <dbReference type="NCBI Taxonomy" id="42156"/>
    <lineage>
        <taxon>Eukaryota</taxon>
        <taxon>Metazoa</taxon>
        <taxon>Ecdysozoa</taxon>
        <taxon>Nematoda</taxon>
        <taxon>Chromadorea</taxon>
        <taxon>Rhabditida</taxon>
        <taxon>Spirurina</taxon>
        <taxon>Spiruromorpha</taxon>
        <taxon>Filarioidea</taxon>
        <taxon>Onchocercidae</taxon>
        <taxon>Litomosoides</taxon>
    </lineage>
</organism>
<dbReference type="AlphaFoldDB" id="A0A3P6UCN0"/>